<evidence type="ECO:0000256" key="3">
    <source>
        <dbReference type="ARBA" id="ARBA00022655"/>
    </source>
</evidence>
<keyword evidence="5" id="KW-0963">Cytoplasm</keyword>
<dbReference type="InterPro" id="IPR037108">
    <property type="entry name" value="TM1727-like_C_sf"/>
</dbReference>
<dbReference type="RefSeq" id="WP_211287239.1">
    <property type="nucleotide sequence ID" value="NZ_PDJI01000004.1"/>
</dbReference>
<name>A0A2A9EPW4_9MICO</name>
<dbReference type="InterPro" id="IPR018931">
    <property type="entry name" value="DUF2520"/>
</dbReference>
<evidence type="ECO:0000313" key="10">
    <source>
        <dbReference type="Proteomes" id="UP000222106"/>
    </source>
</evidence>
<dbReference type="Gene3D" id="3.30.1300.10">
    <property type="entry name" value="Pantoate-beta-alanine ligase, C-terminal domain"/>
    <property type="match status" value="1"/>
</dbReference>
<dbReference type="Pfam" id="PF10728">
    <property type="entry name" value="DUF2520"/>
    <property type="match status" value="1"/>
</dbReference>
<dbReference type="Pfam" id="PF10727">
    <property type="entry name" value="Rossmann-like"/>
    <property type="match status" value="1"/>
</dbReference>
<comment type="function">
    <text evidence="5">Catalyzes the condensation of pantoate with beta-alanine in an ATP-dependent reaction via a pantoyl-adenylate intermediate.</text>
</comment>
<comment type="subcellular location">
    <subcellularLocation>
        <location evidence="5">Cytoplasm</location>
    </subcellularLocation>
</comment>
<comment type="subunit">
    <text evidence="5">Homodimer.</text>
</comment>
<feature type="domain" description="Putative oxidoreductase/dehydrogenase Rossmann-like" evidence="7">
    <location>
        <begin position="5"/>
        <end position="134"/>
    </location>
</feature>
<dbReference type="Gene3D" id="3.40.50.720">
    <property type="entry name" value="NAD(P)-binding Rossmann-like Domain"/>
    <property type="match status" value="1"/>
</dbReference>
<feature type="domain" description="DUF2520" evidence="8">
    <location>
        <begin position="151"/>
        <end position="280"/>
    </location>
</feature>
<comment type="catalytic activity">
    <reaction evidence="4 5">
        <text>(R)-pantoate + beta-alanine + ATP = (R)-pantothenate + AMP + diphosphate + H(+)</text>
        <dbReference type="Rhea" id="RHEA:10912"/>
        <dbReference type="ChEBI" id="CHEBI:15378"/>
        <dbReference type="ChEBI" id="CHEBI:15980"/>
        <dbReference type="ChEBI" id="CHEBI:29032"/>
        <dbReference type="ChEBI" id="CHEBI:30616"/>
        <dbReference type="ChEBI" id="CHEBI:33019"/>
        <dbReference type="ChEBI" id="CHEBI:57966"/>
        <dbReference type="ChEBI" id="CHEBI:456215"/>
        <dbReference type="EC" id="6.3.2.1"/>
    </reaction>
</comment>
<evidence type="ECO:0000259" key="7">
    <source>
        <dbReference type="Pfam" id="PF10727"/>
    </source>
</evidence>
<dbReference type="SUPFAM" id="SSF48179">
    <property type="entry name" value="6-phosphogluconate dehydrogenase C-terminal domain-like"/>
    <property type="match status" value="1"/>
</dbReference>
<sequence>MSNPPTEPARPGARPGRLGVGVVGAGRVGAVLASALRSVGHAVVGATAVSAESRDRVEALLPGVPVLEIEEVVERAELVLLTVPDDVLADLVRGLAELGRWQPGQLVVHTSGRYGTEVLAPARAAGAITLAIHPAMTFTGTSLDISRLTGCPFAVTAAGPVLPIAQALVVEIGGEPVVVAEEDRPVYHAALAHGANHLVTLVAQAERALRTAGLDEPGTYLAPLLSAALDGAVRGGEQGLTGPVVRGDAGTVEAHLAALGGLGEELADVADTYRHLARATTRRALATGRLSDAPAARLLDVLADGASAADERAGTTAAGAAWPPAAAGGARAAAATTPGDRAGRAPEPATPLEPVVVRTRAELRGALAALPGTRALVMTMGALHEGHLTLVREARSRAEHVVVSVYVNPLQFGPGEDFEAYPRDLDADVALLAHEGVDLVFAPSDDEAYVAEPLVRVDPGPVAGVLEGRTRPGHFAGVLQIVAKVLNLVRPDVAVFGQKDAQQLALVRTLVRDLDLGVEIVGVPIRREDDGLAMSSRNAYLSPGERRRALTLSRALAAGRDAAAAGGTAAQVRRVSEEVLAAADGVEVDYLALVDPDTFLPLDERATGPGLLAVAAWVGTTRLIDNMTVDLQGTRP</sequence>
<feature type="compositionally biased region" description="Low complexity" evidence="6">
    <location>
        <begin position="314"/>
        <end position="340"/>
    </location>
</feature>
<feature type="binding site" evidence="5">
    <location>
        <begin position="534"/>
        <end position="537"/>
    </location>
    <ligand>
        <name>ATP</name>
        <dbReference type="ChEBI" id="CHEBI:30616"/>
    </ligand>
</feature>
<dbReference type="GO" id="GO:0004592">
    <property type="term" value="F:pantoate-beta-alanine ligase activity"/>
    <property type="evidence" value="ECO:0007669"/>
    <property type="project" value="UniProtKB-UniRule"/>
</dbReference>
<evidence type="ECO:0000259" key="8">
    <source>
        <dbReference type="Pfam" id="PF10728"/>
    </source>
</evidence>
<dbReference type="InterPro" id="IPR003721">
    <property type="entry name" value="Pantoate_ligase"/>
</dbReference>
<comment type="pathway">
    <text evidence="1 5">Cofactor biosynthesis; (R)-pantothenate biosynthesis; (R)-pantothenate from (R)-pantoate and beta-alanine: step 1/1.</text>
</comment>
<feature type="region of interest" description="Disordered" evidence="6">
    <location>
        <begin position="314"/>
        <end position="349"/>
    </location>
</feature>
<feature type="binding site" evidence="5">
    <location>
        <position position="503"/>
    </location>
    <ligand>
        <name>(R)-pantoate</name>
        <dbReference type="ChEBI" id="CHEBI:15980"/>
    </ligand>
</feature>
<comment type="miscellaneous">
    <text evidence="5">The reaction proceeds by a bi uni uni bi ping pong mechanism.</text>
</comment>
<dbReference type="InterPro" id="IPR042176">
    <property type="entry name" value="Pantoate_ligase_C"/>
</dbReference>
<dbReference type="GO" id="GO:0005737">
    <property type="term" value="C:cytoplasm"/>
    <property type="evidence" value="ECO:0007669"/>
    <property type="project" value="UniProtKB-SubCell"/>
</dbReference>
<feature type="binding site" evidence="5">
    <location>
        <begin position="497"/>
        <end position="500"/>
    </location>
    <ligand>
        <name>ATP</name>
        <dbReference type="ChEBI" id="CHEBI:30616"/>
    </ligand>
</feature>
<evidence type="ECO:0000256" key="1">
    <source>
        <dbReference type="ARBA" id="ARBA00004990"/>
    </source>
</evidence>
<dbReference type="Gene3D" id="1.10.1040.20">
    <property type="entry name" value="ProC-like, C-terminal domain"/>
    <property type="match status" value="1"/>
</dbReference>
<proteinExistence type="inferred from homology"/>
<comment type="similarity">
    <text evidence="2 5">Belongs to the pantothenate synthetase family.</text>
</comment>
<feature type="binding site" evidence="5">
    <location>
        <position position="411"/>
    </location>
    <ligand>
        <name>(R)-pantoate</name>
        <dbReference type="ChEBI" id="CHEBI:15980"/>
    </ligand>
</feature>
<dbReference type="InterPro" id="IPR036291">
    <property type="entry name" value="NAD(P)-bd_dom_sf"/>
</dbReference>
<feature type="active site" description="Proton donor" evidence="5">
    <location>
        <position position="387"/>
    </location>
</feature>
<evidence type="ECO:0000256" key="4">
    <source>
        <dbReference type="ARBA" id="ARBA00048258"/>
    </source>
</evidence>
<evidence type="ECO:0000313" key="9">
    <source>
        <dbReference type="EMBL" id="PFG40302.1"/>
    </source>
</evidence>
<accession>A0A2A9EPW4</accession>
<evidence type="ECO:0000256" key="6">
    <source>
        <dbReference type="SAM" id="MobiDB-lite"/>
    </source>
</evidence>
<dbReference type="Pfam" id="PF02569">
    <property type="entry name" value="Pantoate_ligase"/>
    <property type="match status" value="1"/>
</dbReference>
<keyword evidence="5 9" id="KW-0436">Ligase</keyword>
<protein>
    <recommendedName>
        <fullName evidence="5">Pantothenate synthetase</fullName>
        <shortName evidence="5">PS</shortName>
        <ecNumber evidence="5">6.3.2.1</ecNumber>
    </recommendedName>
    <alternativeName>
        <fullName evidence="5">Pantoate--beta-alanine ligase</fullName>
    </alternativeName>
    <alternativeName>
        <fullName evidence="5">Pantoate-activating enzyme</fullName>
    </alternativeName>
</protein>
<keyword evidence="3 5" id="KW-0566">Pantothenate biosynthesis</keyword>
<dbReference type="Proteomes" id="UP000222106">
    <property type="component" value="Unassembled WGS sequence"/>
</dbReference>
<keyword evidence="10" id="KW-1185">Reference proteome</keyword>
<dbReference type="InterPro" id="IPR008927">
    <property type="entry name" value="6-PGluconate_DH-like_C_sf"/>
</dbReference>
<evidence type="ECO:0000256" key="2">
    <source>
        <dbReference type="ARBA" id="ARBA00009256"/>
    </source>
</evidence>
<dbReference type="SUPFAM" id="SSF52374">
    <property type="entry name" value="Nucleotidylyl transferase"/>
    <property type="match status" value="1"/>
</dbReference>
<dbReference type="SUPFAM" id="SSF51735">
    <property type="entry name" value="NAD(P)-binding Rossmann-fold domains"/>
    <property type="match status" value="1"/>
</dbReference>
<dbReference type="EMBL" id="PDJI01000004">
    <property type="protein sequence ID" value="PFG40302.1"/>
    <property type="molecule type" value="Genomic_DNA"/>
</dbReference>
<keyword evidence="5" id="KW-0067">ATP-binding</keyword>
<dbReference type="Gene3D" id="3.40.50.620">
    <property type="entry name" value="HUPs"/>
    <property type="match status" value="1"/>
</dbReference>
<dbReference type="InterPro" id="IPR004821">
    <property type="entry name" value="Cyt_trans-like"/>
</dbReference>
<reference evidence="9 10" key="1">
    <citation type="submission" date="2017-10" db="EMBL/GenBank/DDBJ databases">
        <title>Sequencing the genomes of 1000 actinobacteria strains.</title>
        <authorList>
            <person name="Klenk H.-P."/>
        </authorList>
    </citation>
    <scope>NUCLEOTIDE SEQUENCE [LARGE SCALE GENOMIC DNA]</scope>
    <source>
        <strain evidence="9 10">DSM 21838</strain>
    </source>
</reference>
<dbReference type="NCBIfam" id="TIGR00125">
    <property type="entry name" value="cyt_tran_rel"/>
    <property type="match status" value="1"/>
</dbReference>
<dbReference type="UniPathway" id="UPA00028">
    <property type="reaction ID" value="UER00005"/>
</dbReference>
<dbReference type="EC" id="6.3.2.1" evidence="5"/>
<dbReference type="AlphaFoldDB" id="A0A2A9EPW4"/>
<gene>
    <name evidence="5" type="primary">panC</name>
    <name evidence="9" type="ORF">ATJ97_2827</name>
</gene>
<dbReference type="InterPro" id="IPR014729">
    <property type="entry name" value="Rossmann-like_a/b/a_fold"/>
</dbReference>
<keyword evidence="5" id="KW-0547">Nucleotide-binding</keyword>
<dbReference type="GO" id="GO:0005524">
    <property type="term" value="F:ATP binding"/>
    <property type="evidence" value="ECO:0007669"/>
    <property type="project" value="UniProtKB-KW"/>
</dbReference>
<dbReference type="GO" id="GO:0015940">
    <property type="term" value="P:pantothenate biosynthetic process"/>
    <property type="evidence" value="ECO:0007669"/>
    <property type="project" value="UniProtKB-UniRule"/>
</dbReference>
<feature type="binding site" evidence="5">
    <location>
        <position position="411"/>
    </location>
    <ligand>
        <name>beta-alanine</name>
        <dbReference type="ChEBI" id="CHEBI:57966"/>
    </ligand>
</feature>
<evidence type="ECO:0000256" key="5">
    <source>
        <dbReference type="HAMAP-Rule" id="MF_00158"/>
    </source>
</evidence>
<dbReference type="HAMAP" id="MF_00158">
    <property type="entry name" value="PanC"/>
    <property type="match status" value="1"/>
</dbReference>
<dbReference type="InterPro" id="IPR019665">
    <property type="entry name" value="OxRdtase/DH_put_Rossmann_dom"/>
</dbReference>
<dbReference type="CDD" id="cd00560">
    <property type="entry name" value="PanC"/>
    <property type="match status" value="1"/>
</dbReference>
<comment type="caution">
    <text evidence="9">The sequence shown here is derived from an EMBL/GenBank/DDBJ whole genome shotgun (WGS) entry which is preliminary data.</text>
</comment>
<dbReference type="PANTHER" id="PTHR40459">
    <property type="entry name" value="CONSERVED HYPOTHETICAL ALANINE AND LEUCINE RICH PROTEIN"/>
    <property type="match status" value="1"/>
</dbReference>
<organism evidence="9 10">
    <name type="scientific">Georgenia soli</name>
    <dbReference type="NCBI Taxonomy" id="638953"/>
    <lineage>
        <taxon>Bacteria</taxon>
        <taxon>Bacillati</taxon>
        <taxon>Actinomycetota</taxon>
        <taxon>Actinomycetes</taxon>
        <taxon>Micrococcales</taxon>
        <taxon>Bogoriellaceae</taxon>
        <taxon>Georgenia</taxon>
    </lineage>
</organism>
<feature type="binding site" evidence="5">
    <location>
        <begin position="380"/>
        <end position="387"/>
    </location>
    <ligand>
        <name>ATP</name>
        <dbReference type="ChEBI" id="CHEBI:30616"/>
    </ligand>
</feature>
<dbReference type="PANTHER" id="PTHR40459:SF1">
    <property type="entry name" value="CONSERVED HYPOTHETICAL ALANINE AND LEUCINE RICH PROTEIN"/>
    <property type="match status" value="1"/>
</dbReference>
<comment type="caution">
    <text evidence="5">Lacks conserved residue(s) required for the propagation of feature annotation.</text>
</comment>
<dbReference type="NCBIfam" id="TIGR00018">
    <property type="entry name" value="panC"/>
    <property type="match status" value="1"/>
</dbReference>